<feature type="compositionally biased region" description="Low complexity" evidence="8">
    <location>
        <begin position="234"/>
        <end position="243"/>
    </location>
</feature>
<evidence type="ECO:0000256" key="4">
    <source>
        <dbReference type="ARBA" id="ARBA00022980"/>
    </source>
</evidence>
<dbReference type="GO" id="GO:0046982">
    <property type="term" value="F:protein heterodimerization activity"/>
    <property type="evidence" value="ECO:0007669"/>
    <property type="project" value="InterPro"/>
</dbReference>
<dbReference type="SUPFAM" id="SSF47113">
    <property type="entry name" value="Histone-fold"/>
    <property type="match status" value="1"/>
</dbReference>
<keyword evidence="3" id="KW-0694">RNA-binding</keyword>
<accession>A0AA36HHI0</accession>
<dbReference type="InterPro" id="IPR003228">
    <property type="entry name" value="TFIID_TAF12_dom"/>
</dbReference>
<protein>
    <recommendedName>
        <fullName evidence="2">Transcription initiation factor TFIID subunit 12</fullName>
    </recommendedName>
    <alternativeName>
        <fullName evidence="6">40S ribosomal protein S3</fullName>
    </alternativeName>
</protein>
<evidence type="ECO:0000259" key="9">
    <source>
        <dbReference type="Pfam" id="PF00189"/>
    </source>
</evidence>
<dbReference type="GO" id="GO:0006352">
    <property type="term" value="P:DNA-templated transcription initiation"/>
    <property type="evidence" value="ECO:0007669"/>
    <property type="project" value="InterPro"/>
</dbReference>
<feature type="region of interest" description="Disordered" evidence="8">
    <location>
        <begin position="205"/>
        <end position="243"/>
    </location>
</feature>
<gene>
    <name evidence="11" type="ORF">CYNAS_LOCUS22240</name>
</gene>
<evidence type="ECO:0000313" key="11">
    <source>
        <dbReference type="EMBL" id="CAJ0610257.1"/>
    </source>
</evidence>
<evidence type="ECO:0000256" key="6">
    <source>
        <dbReference type="ARBA" id="ARBA00035408"/>
    </source>
</evidence>
<dbReference type="Gene3D" id="1.10.20.10">
    <property type="entry name" value="Histone, subunit A"/>
    <property type="match status" value="1"/>
</dbReference>
<dbReference type="GO" id="GO:2001235">
    <property type="term" value="P:positive regulation of apoptotic signaling pathway"/>
    <property type="evidence" value="ECO:0007669"/>
    <property type="project" value="TreeGrafter"/>
</dbReference>
<feature type="domain" description="Small ribosomal subunit protein uS3 C-terminal" evidence="9">
    <location>
        <begin position="63"/>
        <end position="145"/>
    </location>
</feature>
<dbReference type="InterPro" id="IPR009072">
    <property type="entry name" value="Histone-fold"/>
</dbReference>
<evidence type="ECO:0000256" key="7">
    <source>
        <dbReference type="RuleBase" id="RU003624"/>
    </source>
</evidence>
<comment type="similarity">
    <text evidence="1 7">Belongs to the universal ribosomal protein uS3 family.</text>
</comment>
<sequence>MDGADSSEPSIPPMKRVKREELAEPTNPDPSLVVHVRNLNPRLYAEKVSNRGLCAVAQCESLRYKLVGGLAVRRACYGVLRFIMESQAQVCEVIISGKLRGQRAKATKFVDGLMIHSGHPVTEYIQQAVRHVQLRQGVIGIKVKIMLPHDPRGPMGPKTALPDHVQILEPMPKVNPTEPNSEHKLEKKDVILIVPPPMLLRAMSDGQQMQQPNQPGGPSHLIAALSSRGGGGPQQQQQVQPGAGPIRVQLQQQGRAPIVPYPQGAGGQPAPPQMRTVQVYQPSSNGVSQQRIVHQIAQRPVMGQPAQMMRVSSAPQPTMQIVHTGPPPPQQIHVSSSPIMGPRPPPPQPQQTRAQLALLPGGQLPPPGTNVQPMLAPPSSNGSIMDRTRIDELARQTSANTVLDDVVKDMLCDYTDEFVNELVSHVCKLVKHRGNHRIEARDVEFVLDMVYKMPSAPRASVYVFGAPAPIRPDRITPQPTVAHKQRMLLIKKVVKKP</sequence>
<dbReference type="InterPro" id="IPR057258">
    <property type="entry name" value="Ribosomal_uS3"/>
</dbReference>
<feature type="compositionally biased region" description="Low complexity" evidence="8">
    <location>
        <begin position="206"/>
        <end position="218"/>
    </location>
</feature>
<keyword evidence="12" id="KW-1185">Reference proteome</keyword>
<dbReference type="PANTHER" id="PTHR11760:SF32">
    <property type="entry name" value="SMALL RIBOSOMAL SUBUNIT PROTEIN US3"/>
    <property type="match status" value="1"/>
</dbReference>
<dbReference type="Pfam" id="PF00189">
    <property type="entry name" value="Ribosomal_S3_C"/>
    <property type="match status" value="1"/>
</dbReference>
<dbReference type="EMBL" id="CATQJL010000326">
    <property type="protein sequence ID" value="CAJ0610257.1"/>
    <property type="molecule type" value="Genomic_DNA"/>
</dbReference>
<dbReference type="GO" id="GO:0005669">
    <property type="term" value="C:transcription factor TFIID complex"/>
    <property type="evidence" value="ECO:0007669"/>
    <property type="project" value="InterPro"/>
</dbReference>
<organism evidence="11 12">
    <name type="scientific">Cylicocyclus nassatus</name>
    <name type="common">Nematode worm</name>
    <dbReference type="NCBI Taxonomy" id="53992"/>
    <lineage>
        <taxon>Eukaryota</taxon>
        <taxon>Metazoa</taxon>
        <taxon>Ecdysozoa</taxon>
        <taxon>Nematoda</taxon>
        <taxon>Chromadorea</taxon>
        <taxon>Rhabditida</taxon>
        <taxon>Rhabditina</taxon>
        <taxon>Rhabditomorpha</taxon>
        <taxon>Strongyloidea</taxon>
        <taxon>Strongylidae</taxon>
        <taxon>Cylicocyclus</taxon>
    </lineage>
</organism>
<name>A0AA36HHI0_CYLNA</name>
<feature type="domain" description="Transcription initiation factor TFIID subunit 12" evidence="10">
    <location>
        <begin position="388"/>
        <end position="453"/>
    </location>
</feature>
<evidence type="ECO:0000259" key="10">
    <source>
        <dbReference type="Pfam" id="PF03847"/>
    </source>
</evidence>
<dbReference type="GO" id="GO:0003723">
    <property type="term" value="F:RNA binding"/>
    <property type="evidence" value="ECO:0007669"/>
    <property type="project" value="UniProtKB-KW"/>
</dbReference>
<evidence type="ECO:0000256" key="5">
    <source>
        <dbReference type="ARBA" id="ARBA00023274"/>
    </source>
</evidence>
<evidence type="ECO:0000256" key="1">
    <source>
        <dbReference type="ARBA" id="ARBA00010761"/>
    </source>
</evidence>
<dbReference type="InterPro" id="IPR001351">
    <property type="entry name" value="Ribosomal_uS3_C"/>
</dbReference>
<dbReference type="Proteomes" id="UP001176961">
    <property type="component" value="Unassembled WGS sequence"/>
</dbReference>
<proteinExistence type="inferred from homology"/>
<dbReference type="GO" id="GO:0022627">
    <property type="term" value="C:cytosolic small ribosomal subunit"/>
    <property type="evidence" value="ECO:0007669"/>
    <property type="project" value="TreeGrafter"/>
</dbReference>
<evidence type="ECO:0000256" key="8">
    <source>
        <dbReference type="SAM" id="MobiDB-lite"/>
    </source>
</evidence>
<feature type="region of interest" description="Disordered" evidence="8">
    <location>
        <begin position="1"/>
        <end position="30"/>
    </location>
</feature>
<evidence type="ECO:0000256" key="2">
    <source>
        <dbReference type="ARBA" id="ARBA00017484"/>
    </source>
</evidence>
<dbReference type="AlphaFoldDB" id="A0AA36HHI0"/>
<dbReference type="InterPro" id="IPR018280">
    <property type="entry name" value="Ribosomal_uS3_CS"/>
</dbReference>
<evidence type="ECO:0000313" key="12">
    <source>
        <dbReference type="Proteomes" id="UP001176961"/>
    </source>
</evidence>
<dbReference type="PANTHER" id="PTHR11760">
    <property type="entry name" value="30S/40S RIBOSOMAL PROTEIN S3"/>
    <property type="match status" value="1"/>
</dbReference>
<dbReference type="Gene3D" id="3.30.1140.32">
    <property type="entry name" value="Ribosomal protein S3, C-terminal domain"/>
    <property type="match status" value="1"/>
</dbReference>
<keyword evidence="5 7" id="KW-0687">Ribonucleoprotein</keyword>
<dbReference type="CDD" id="cd07981">
    <property type="entry name" value="HFD_TAF12"/>
    <property type="match status" value="1"/>
</dbReference>
<dbReference type="GO" id="GO:0003735">
    <property type="term" value="F:structural constituent of ribosome"/>
    <property type="evidence" value="ECO:0007669"/>
    <property type="project" value="InterPro"/>
</dbReference>
<keyword evidence="4 7" id="KW-0689">Ribosomal protein</keyword>
<dbReference type="SUPFAM" id="SSF54821">
    <property type="entry name" value="Ribosomal protein S3 C-terminal domain"/>
    <property type="match status" value="1"/>
</dbReference>
<dbReference type="InterPro" id="IPR036419">
    <property type="entry name" value="Ribosomal_S3_C_sf"/>
</dbReference>
<dbReference type="PROSITE" id="PS00548">
    <property type="entry name" value="RIBOSOMAL_S3"/>
    <property type="match status" value="1"/>
</dbReference>
<comment type="caution">
    <text evidence="11">The sequence shown here is derived from an EMBL/GenBank/DDBJ whole genome shotgun (WGS) entry which is preliminary data.</text>
</comment>
<evidence type="ECO:0000256" key="3">
    <source>
        <dbReference type="ARBA" id="ARBA00022884"/>
    </source>
</evidence>
<dbReference type="GO" id="GO:0006412">
    <property type="term" value="P:translation"/>
    <property type="evidence" value="ECO:0007669"/>
    <property type="project" value="InterPro"/>
</dbReference>
<dbReference type="Pfam" id="PF03847">
    <property type="entry name" value="TFIID_20kDa"/>
    <property type="match status" value="1"/>
</dbReference>
<dbReference type="FunFam" id="3.30.1140.32:FF:000004">
    <property type="entry name" value="40S ribosomal protein S3"/>
    <property type="match status" value="1"/>
</dbReference>
<reference evidence="11" key="1">
    <citation type="submission" date="2023-07" db="EMBL/GenBank/DDBJ databases">
        <authorList>
            <consortium name="CYATHOMIX"/>
        </authorList>
    </citation>
    <scope>NUCLEOTIDE SEQUENCE</scope>
    <source>
        <strain evidence="11">N/A</strain>
    </source>
</reference>